<evidence type="ECO:0000313" key="3">
    <source>
        <dbReference type="EMBL" id="MFC2966831.1"/>
    </source>
</evidence>
<dbReference type="RefSeq" id="WP_377831456.1">
    <property type="nucleotide sequence ID" value="NZ_JBHRSK010000002.1"/>
</dbReference>
<gene>
    <name evidence="3" type="ORF">ACFOES_01880</name>
</gene>
<accession>A0ABV7ACQ4</accession>
<name>A0ABV7ACQ4_9RHOB</name>
<feature type="region of interest" description="Disordered" evidence="2">
    <location>
        <begin position="1"/>
        <end position="26"/>
    </location>
</feature>
<dbReference type="Pfam" id="PF05114">
    <property type="entry name" value="MbnB_TglH_ChrH"/>
    <property type="match status" value="1"/>
</dbReference>
<dbReference type="EMBL" id="JBHRSK010000002">
    <property type="protein sequence ID" value="MFC2966831.1"/>
    <property type="molecule type" value="Genomic_DNA"/>
</dbReference>
<dbReference type="InterPro" id="IPR036237">
    <property type="entry name" value="Xyl_isomerase-like_sf"/>
</dbReference>
<dbReference type="PANTHER" id="PTHR42194">
    <property type="entry name" value="UPF0276 PROTEIN HI_1600"/>
    <property type="match status" value="1"/>
</dbReference>
<evidence type="ECO:0000313" key="4">
    <source>
        <dbReference type="Proteomes" id="UP001595443"/>
    </source>
</evidence>
<keyword evidence="4" id="KW-1185">Reference proteome</keyword>
<comment type="caution">
    <text evidence="3">The sequence shown here is derived from an EMBL/GenBank/DDBJ whole genome shotgun (WGS) entry which is preliminary data.</text>
</comment>
<dbReference type="NCBIfam" id="NF003818">
    <property type="entry name" value="PRK05409.1"/>
    <property type="match status" value="1"/>
</dbReference>
<dbReference type="SUPFAM" id="SSF51658">
    <property type="entry name" value="Xylose isomerase-like"/>
    <property type="match status" value="1"/>
</dbReference>
<dbReference type="InterPro" id="IPR007801">
    <property type="entry name" value="MbnB/TglH/ChrH"/>
</dbReference>
<comment type="similarity">
    <text evidence="1">Belongs to the UPF0276 family.</text>
</comment>
<evidence type="ECO:0000256" key="2">
    <source>
        <dbReference type="SAM" id="MobiDB-lite"/>
    </source>
</evidence>
<sequence length="301" mass="33601">MTRPDRDPGHEAPGHETLPPRAGVGLKPQHYRDILDTRPDIGFFEIHAENYMGAGGPPHRYLETIRADYPLSLHGVGLSIGADRPLDRDHLARLKALIERYHPAMFSEHLAWSTHDTGFLNDLLPVPYTDETLARVCAHIDAVQAALGRQMLLENPSTYLSFAESSWDEVDFIAEVARRTGCGLLLDVNNVHVSATNQDWQPRDYIARYPLVQVQEIHLAGFTPDADEAGRPLLIDTHDRPVDAEVWDLYAYALSLTGPLPTLIEWDAEVPTWPELFAEARRAEAVMADVVQEGLRHAAAS</sequence>
<dbReference type="Gene3D" id="3.20.20.150">
    <property type="entry name" value="Divalent-metal-dependent TIM barrel enzymes"/>
    <property type="match status" value="1"/>
</dbReference>
<dbReference type="Proteomes" id="UP001595443">
    <property type="component" value="Unassembled WGS sequence"/>
</dbReference>
<proteinExistence type="inferred from homology"/>
<dbReference type="HAMAP" id="MF_00697">
    <property type="entry name" value="UPF0276"/>
    <property type="match status" value="1"/>
</dbReference>
<evidence type="ECO:0000256" key="1">
    <source>
        <dbReference type="HAMAP-Rule" id="MF_00697"/>
    </source>
</evidence>
<feature type="compositionally biased region" description="Basic and acidic residues" evidence="2">
    <location>
        <begin position="1"/>
        <end position="14"/>
    </location>
</feature>
<reference evidence="4" key="1">
    <citation type="journal article" date="2019" name="Int. J. Syst. Evol. Microbiol.">
        <title>The Global Catalogue of Microorganisms (GCM) 10K type strain sequencing project: providing services to taxonomists for standard genome sequencing and annotation.</title>
        <authorList>
            <consortium name="The Broad Institute Genomics Platform"/>
            <consortium name="The Broad Institute Genome Sequencing Center for Infectious Disease"/>
            <person name="Wu L."/>
            <person name="Ma J."/>
        </authorList>
    </citation>
    <scope>NUCLEOTIDE SEQUENCE [LARGE SCALE GENOMIC DNA]</scope>
    <source>
        <strain evidence="4">KCTC 62192</strain>
    </source>
</reference>
<protein>
    <recommendedName>
        <fullName evidence="1">UPF0276 protein ACFOES_01880</fullName>
    </recommendedName>
</protein>
<dbReference type="PANTHER" id="PTHR42194:SF1">
    <property type="entry name" value="UPF0276 PROTEIN HI_1600"/>
    <property type="match status" value="1"/>
</dbReference>
<organism evidence="3 4">
    <name type="scientific">Acidimangrovimonas pyrenivorans</name>
    <dbReference type="NCBI Taxonomy" id="2030798"/>
    <lineage>
        <taxon>Bacteria</taxon>
        <taxon>Pseudomonadati</taxon>
        <taxon>Pseudomonadota</taxon>
        <taxon>Alphaproteobacteria</taxon>
        <taxon>Rhodobacterales</taxon>
        <taxon>Paracoccaceae</taxon>
        <taxon>Acidimangrovimonas</taxon>
    </lineage>
</organism>